<evidence type="ECO:0000256" key="1">
    <source>
        <dbReference type="SAM" id="MobiDB-lite"/>
    </source>
</evidence>
<reference evidence="3 4" key="1">
    <citation type="submission" date="2019-10" db="EMBL/GenBank/DDBJ databases">
        <title>Draft whole-genome sequence of the purple nonsulfur photosynthetic bacterium Roseospira navarrensis DSM 15114.</title>
        <authorList>
            <person name="Kyndt J.A."/>
            <person name="Meyer T.E."/>
        </authorList>
    </citation>
    <scope>NUCLEOTIDE SEQUENCE [LARGE SCALE GENOMIC DNA]</scope>
    <source>
        <strain evidence="3 4">DSM 15114</strain>
    </source>
</reference>
<keyword evidence="4" id="KW-1185">Reference proteome</keyword>
<evidence type="ECO:0000313" key="4">
    <source>
        <dbReference type="Proteomes" id="UP000434582"/>
    </source>
</evidence>
<comment type="caution">
    <text evidence="3">The sequence shown here is derived from an EMBL/GenBank/DDBJ whole genome shotgun (WGS) entry which is preliminary data.</text>
</comment>
<proteinExistence type="predicted"/>
<dbReference type="Pfam" id="PF18557">
    <property type="entry name" value="NepR"/>
    <property type="match status" value="1"/>
</dbReference>
<accession>A0A7X2D3Q2</accession>
<name>A0A7X2D3Q2_9PROT</name>
<evidence type="ECO:0000313" key="3">
    <source>
        <dbReference type="EMBL" id="MQX35857.1"/>
    </source>
</evidence>
<feature type="region of interest" description="Disordered" evidence="1">
    <location>
        <begin position="1"/>
        <end position="56"/>
    </location>
</feature>
<feature type="compositionally biased region" description="Basic and acidic residues" evidence="1">
    <location>
        <begin position="25"/>
        <end position="46"/>
    </location>
</feature>
<dbReference type="InterPro" id="IPR041649">
    <property type="entry name" value="NepR"/>
</dbReference>
<sequence length="95" mass="10527">MWLTAVSPGPRRSIDDRTPGGGNWRGDRSPRHDETNAADSSSRDGRMTVQPETNTDHWVSAHLRRAYAEVAEEPLPETFSALLTRLKRSNGPGSE</sequence>
<evidence type="ECO:0000259" key="2">
    <source>
        <dbReference type="Pfam" id="PF18557"/>
    </source>
</evidence>
<protein>
    <recommendedName>
        <fullName evidence="2">Anti-sigma factor NepR domain-containing protein</fullName>
    </recommendedName>
</protein>
<dbReference type="AlphaFoldDB" id="A0A7X2D3Q2"/>
<dbReference type="Proteomes" id="UP000434582">
    <property type="component" value="Unassembled WGS sequence"/>
</dbReference>
<feature type="domain" description="Anti-sigma factor NepR" evidence="2">
    <location>
        <begin position="59"/>
        <end position="89"/>
    </location>
</feature>
<gene>
    <name evidence="3" type="ORF">GHC57_04915</name>
</gene>
<organism evidence="3 4">
    <name type="scientific">Roseospira navarrensis</name>
    <dbReference type="NCBI Taxonomy" id="140058"/>
    <lineage>
        <taxon>Bacteria</taxon>
        <taxon>Pseudomonadati</taxon>
        <taxon>Pseudomonadota</taxon>
        <taxon>Alphaproteobacteria</taxon>
        <taxon>Rhodospirillales</taxon>
        <taxon>Rhodospirillaceae</taxon>
        <taxon>Roseospira</taxon>
    </lineage>
</organism>
<dbReference type="EMBL" id="WIVE01000009">
    <property type="protein sequence ID" value="MQX35857.1"/>
    <property type="molecule type" value="Genomic_DNA"/>
</dbReference>